<sequence>MNAHSINQRASDGGSDGDKRNRAAYVSPFLFVFLSLTGFKNVAEFLAASNKRKGHGDGKIQSLTFNRIILLPQRSHLLRLILQCYYHTKMHDNAVLKRAKA</sequence>
<reference evidence="2" key="1">
    <citation type="journal article" date="2023" name="bioRxiv">
        <title>Improved chromosome-level genome assembly for marigold (Tagetes erecta).</title>
        <authorList>
            <person name="Jiang F."/>
            <person name="Yuan L."/>
            <person name="Wang S."/>
            <person name="Wang H."/>
            <person name="Xu D."/>
            <person name="Wang A."/>
            <person name="Fan W."/>
        </authorList>
    </citation>
    <scope>NUCLEOTIDE SEQUENCE</scope>
    <source>
        <strain evidence="2">WSJ</strain>
        <tissue evidence="2">Leaf</tissue>
    </source>
</reference>
<feature type="compositionally biased region" description="Polar residues" evidence="1">
    <location>
        <begin position="1"/>
        <end position="10"/>
    </location>
</feature>
<proteinExistence type="predicted"/>
<feature type="region of interest" description="Disordered" evidence="1">
    <location>
        <begin position="1"/>
        <end position="21"/>
    </location>
</feature>
<keyword evidence="3" id="KW-1185">Reference proteome</keyword>
<dbReference type="EMBL" id="JAUHHV010000004">
    <property type="protein sequence ID" value="KAK1427993.1"/>
    <property type="molecule type" value="Genomic_DNA"/>
</dbReference>
<comment type="caution">
    <text evidence="2">The sequence shown here is derived from an EMBL/GenBank/DDBJ whole genome shotgun (WGS) entry which is preliminary data.</text>
</comment>
<protein>
    <submittedName>
        <fullName evidence="2">Uncharacterized protein</fullName>
    </submittedName>
</protein>
<name>A0AAD8KS32_TARER</name>
<gene>
    <name evidence="2" type="ORF">QVD17_16795</name>
</gene>
<accession>A0AAD8KS32</accession>
<evidence type="ECO:0000313" key="2">
    <source>
        <dbReference type="EMBL" id="KAK1427993.1"/>
    </source>
</evidence>
<evidence type="ECO:0000256" key="1">
    <source>
        <dbReference type="SAM" id="MobiDB-lite"/>
    </source>
</evidence>
<organism evidence="2 3">
    <name type="scientific">Tagetes erecta</name>
    <name type="common">African marigold</name>
    <dbReference type="NCBI Taxonomy" id="13708"/>
    <lineage>
        <taxon>Eukaryota</taxon>
        <taxon>Viridiplantae</taxon>
        <taxon>Streptophyta</taxon>
        <taxon>Embryophyta</taxon>
        <taxon>Tracheophyta</taxon>
        <taxon>Spermatophyta</taxon>
        <taxon>Magnoliopsida</taxon>
        <taxon>eudicotyledons</taxon>
        <taxon>Gunneridae</taxon>
        <taxon>Pentapetalae</taxon>
        <taxon>asterids</taxon>
        <taxon>campanulids</taxon>
        <taxon>Asterales</taxon>
        <taxon>Asteraceae</taxon>
        <taxon>Asteroideae</taxon>
        <taxon>Heliantheae alliance</taxon>
        <taxon>Tageteae</taxon>
        <taxon>Tagetes</taxon>
    </lineage>
</organism>
<dbReference type="Proteomes" id="UP001229421">
    <property type="component" value="Unassembled WGS sequence"/>
</dbReference>
<evidence type="ECO:0000313" key="3">
    <source>
        <dbReference type="Proteomes" id="UP001229421"/>
    </source>
</evidence>
<dbReference type="AlphaFoldDB" id="A0AAD8KS32"/>